<dbReference type="InterPro" id="IPR010920">
    <property type="entry name" value="LSM_dom_sf"/>
</dbReference>
<evidence type="ECO:0000259" key="1">
    <source>
        <dbReference type="Pfam" id="PF01423"/>
    </source>
</evidence>
<dbReference type="GO" id="GO:0005683">
    <property type="term" value="C:U7 snRNP"/>
    <property type="evidence" value="ECO:0007669"/>
    <property type="project" value="TreeGrafter"/>
</dbReference>
<dbReference type="PANTHER" id="PTHR21415:SF1">
    <property type="entry name" value="U7 SNRNA-ASSOCIATED SM-LIKE PROTEIN LSM11"/>
    <property type="match status" value="1"/>
</dbReference>
<proteinExistence type="predicted"/>
<evidence type="ECO:0000313" key="2">
    <source>
        <dbReference type="EMBL" id="KFD53567.1"/>
    </source>
</evidence>
<dbReference type="Proteomes" id="UP000030758">
    <property type="component" value="Unassembled WGS sequence"/>
</dbReference>
<evidence type="ECO:0000313" key="4">
    <source>
        <dbReference type="Proteomes" id="UP000030764"/>
    </source>
</evidence>
<dbReference type="AlphaFoldDB" id="A0A085NJL4"/>
<sequence length="266" mass="30317">MESFGEGCSSNCDQLLDRAQCLKCIDDFELYLKEKCPQVVEALLAVDNDIIALKESAKRALESSRKRLQAMHDNSSPLQRLKSWTGKNNIVCAIIRDKNGSRRELTGKLVACDSHWNMALRDVLETYYRPKSVRIFLHSTSASVSEVPTEMRYDHANKVTANLELAKRRIHFLMVKGSTVELVYTNERSDEEHIRRAKLLLRPNSERQQPQKPDGLNTMHIVGALYQYECVKGRAKEAIDGGSQAKLYEDLAVTLLELTEEMHVHK</sequence>
<feature type="domain" description="Sm" evidence="1">
    <location>
        <begin position="100"/>
        <end position="182"/>
    </location>
</feature>
<dbReference type="InterPro" id="IPR001163">
    <property type="entry name" value="Sm_dom_euk/arc"/>
</dbReference>
<dbReference type="EMBL" id="KL367493">
    <property type="protein sequence ID" value="KFD69660.1"/>
    <property type="molecule type" value="Genomic_DNA"/>
</dbReference>
<dbReference type="Pfam" id="PF01423">
    <property type="entry name" value="LSM"/>
    <property type="match status" value="1"/>
</dbReference>
<reference evidence="3 4" key="1">
    <citation type="journal article" date="2014" name="Nat. Genet.">
        <title>Genome and transcriptome of the porcine whipworm Trichuris suis.</title>
        <authorList>
            <person name="Jex A.R."/>
            <person name="Nejsum P."/>
            <person name="Schwarz E.M."/>
            <person name="Hu L."/>
            <person name="Young N.D."/>
            <person name="Hall R.S."/>
            <person name="Korhonen P.K."/>
            <person name="Liao S."/>
            <person name="Thamsborg S."/>
            <person name="Xia J."/>
            <person name="Xu P."/>
            <person name="Wang S."/>
            <person name="Scheerlinck J.P."/>
            <person name="Hofmann A."/>
            <person name="Sternberg P.W."/>
            <person name="Wang J."/>
            <person name="Gasser R.B."/>
        </authorList>
    </citation>
    <scope>NUCLEOTIDE SEQUENCE [LARGE SCALE GENOMIC DNA]</scope>
    <source>
        <strain evidence="3">DCEP-RM93F</strain>
        <strain evidence="2">DCEP-RM93M</strain>
    </source>
</reference>
<evidence type="ECO:0000313" key="3">
    <source>
        <dbReference type="EMBL" id="KFD69660.1"/>
    </source>
</evidence>
<keyword evidence="4" id="KW-1185">Reference proteome</keyword>
<accession>A0A085NJL4</accession>
<dbReference type="SUPFAM" id="SSF50182">
    <property type="entry name" value="Sm-like ribonucleoproteins"/>
    <property type="match status" value="1"/>
</dbReference>
<dbReference type="InterPro" id="IPR039267">
    <property type="entry name" value="Lsm11"/>
</dbReference>
<dbReference type="Proteomes" id="UP000030764">
    <property type="component" value="Unassembled WGS sequence"/>
</dbReference>
<dbReference type="GO" id="GO:0071209">
    <property type="term" value="F:U7 snRNA binding"/>
    <property type="evidence" value="ECO:0007669"/>
    <property type="project" value="InterPro"/>
</dbReference>
<protein>
    <recommendedName>
        <fullName evidence="1">Sm domain-containing protein</fullName>
    </recommendedName>
</protein>
<dbReference type="Gene3D" id="2.30.30.100">
    <property type="match status" value="1"/>
</dbReference>
<dbReference type="GO" id="GO:0006398">
    <property type="term" value="P:mRNA 3'-end processing by stem-loop binding and cleavage"/>
    <property type="evidence" value="ECO:0007669"/>
    <property type="project" value="TreeGrafter"/>
</dbReference>
<gene>
    <name evidence="2" type="ORF">M513_05483</name>
    <name evidence="3" type="ORF">M514_05483</name>
</gene>
<dbReference type="EMBL" id="KL363215">
    <property type="protein sequence ID" value="KFD53567.1"/>
    <property type="molecule type" value="Genomic_DNA"/>
</dbReference>
<name>A0A085NJL4_9BILA</name>
<dbReference type="PANTHER" id="PTHR21415">
    <property type="entry name" value="U7 SNRNA-ASSOCIATED SM-LIKE PROTEIN LSM11"/>
    <property type="match status" value="1"/>
</dbReference>
<organism evidence="3">
    <name type="scientific">Trichuris suis</name>
    <name type="common">pig whipworm</name>
    <dbReference type="NCBI Taxonomy" id="68888"/>
    <lineage>
        <taxon>Eukaryota</taxon>
        <taxon>Metazoa</taxon>
        <taxon>Ecdysozoa</taxon>
        <taxon>Nematoda</taxon>
        <taxon>Enoplea</taxon>
        <taxon>Dorylaimia</taxon>
        <taxon>Trichinellida</taxon>
        <taxon>Trichuridae</taxon>
        <taxon>Trichuris</taxon>
    </lineage>
</organism>